<dbReference type="Pfam" id="PF00127">
    <property type="entry name" value="Copper-bind"/>
    <property type="match status" value="1"/>
</dbReference>
<dbReference type="InterPro" id="IPR008972">
    <property type="entry name" value="Cupredoxin"/>
</dbReference>
<sequence>MHLLTYMLLLLAFLAGCGGGEQQPQSQETQAQTQEIRTIDIIGVDQMKYVVKEEGKLLGTAETIKTSGGDSYLLLQTIEATPGEKLRIRLTTVSDLPATAMAHNWVLLKLGIDPASFTKEAMKAKSSEYIPEGRTDDIIAHTGLAGGGETVEVTVTVPEKTGDYNYLCTFPGHFAAGMKGKLVVQ</sequence>
<evidence type="ECO:0000256" key="3">
    <source>
        <dbReference type="ARBA" id="ARBA00022982"/>
    </source>
</evidence>
<dbReference type="EMBL" id="FXTH01000016">
    <property type="protein sequence ID" value="SMO82575.1"/>
    <property type="molecule type" value="Genomic_DNA"/>
</dbReference>
<dbReference type="Gene3D" id="2.60.40.420">
    <property type="entry name" value="Cupredoxins - blue copper proteins"/>
    <property type="match status" value="1"/>
</dbReference>
<evidence type="ECO:0000256" key="5">
    <source>
        <dbReference type="SAM" id="SignalP"/>
    </source>
</evidence>
<feature type="chain" id="PRO_5021961516" evidence="5">
    <location>
        <begin position="18"/>
        <end position="185"/>
    </location>
</feature>
<dbReference type="PANTHER" id="PTHR38439">
    <property type="entry name" value="AURACYANIN-B"/>
    <property type="match status" value="1"/>
</dbReference>
<dbReference type="OrthoDB" id="9814063at2"/>
<dbReference type="PANTHER" id="PTHR38439:SF2">
    <property type="entry name" value="OUTER MEMBRANE PROTEIN H.8"/>
    <property type="match status" value="1"/>
</dbReference>
<dbReference type="RefSeq" id="WP_142715507.1">
    <property type="nucleotide sequence ID" value="NZ_FXTH01000016.1"/>
</dbReference>
<reference evidence="7 8" key="1">
    <citation type="submission" date="2017-05" db="EMBL/GenBank/DDBJ databases">
        <authorList>
            <person name="Varghese N."/>
            <person name="Submissions S."/>
        </authorList>
    </citation>
    <scope>NUCLEOTIDE SEQUENCE [LARGE SCALE GENOMIC DNA]</scope>
    <source>
        <strain evidence="7 8">DSM 21194</strain>
    </source>
</reference>
<evidence type="ECO:0000313" key="7">
    <source>
        <dbReference type="EMBL" id="SMO82575.1"/>
    </source>
</evidence>
<dbReference type="SUPFAM" id="SSF49503">
    <property type="entry name" value="Cupredoxins"/>
    <property type="match status" value="1"/>
</dbReference>
<dbReference type="PROSITE" id="PS00196">
    <property type="entry name" value="COPPER_BLUE"/>
    <property type="match status" value="1"/>
</dbReference>
<dbReference type="GO" id="GO:0005507">
    <property type="term" value="F:copper ion binding"/>
    <property type="evidence" value="ECO:0007669"/>
    <property type="project" value="InterPro"/>
</dbReference>
<dbReference type="PROSITE" id="PS00079">
    <property type="entry name" value="MULTICOPPER_OXIDASE1"/>
    <property type="match status" value="1"/>
</dbReference>
<evidence type="ECO:0000259" key="6">
    <source>
        <dbReference type="Pfam" id="PF00127"/>
    </source>
</evidence>
<dbReference type="GO" id="GO:0009055">
    <property type="term" value="F:electron transfer activity"/>
    <property type="evidence" value="ECO:0007669"/>
    <property type="project" value="InterPro"/>
</dbReference>
<evidence type="ECO:0000313" key="8">
    <source>
        <dbReference type="Proteomes" id="UP000317593"/>
    </source>
</evidence>
<keyword evidence="8" id="KW-1185">Reference proteome</keyword>
<dbReference type="InterPro" id="IPR028871">
    <property type="entry name" value="BlueCu_1_BS"/>
</dbReference>
<accession>A0A521EFB2</accession>
<evidence type="ECO:0000256" key="1">
    <source>
        <dbReference type="ARBA" id="ARBA00022448"/>
    </source>
</evidence>
<feature type="domain" description="Blue (type 1) copper" evidence="6">
    <location>
        <begin position="82"/>
        <end position="185"/>
    </location>
</feature>
<gene>
    <name evidence="7" type="ORF">SAMN06265218_11610</name>
</gene>
<keyword evidence="2" id="KW-0479">Metal-binding</keyword>
<proteinExistence type="predicted"/>
<keyword evidence="4" id="KW-0186">Copper</keyword>
<keyword evidence="5" id="KW-0732">Signal</keyword>
<dbReference type="AlphaFoldDB" id="A0A521EFB2"/>
<dbReference type="InterPro" id="IPR050845">
    <property type="entry name" value="Cu-binding_ET"/>
</dbReference>
<dbReference type="Proteomes" id="UP000317593">
    <property type="component" value="Unassembled WGS sequence"/>
</dbReference>
<dbReference type="InterPro" id="IPR033138">
    <property type="entry name" value="Cu_oxidase_CS"/>
</dbReference>
<keyword evidence="1" id="KW-0813">Transport</keyword>
<evidence type="ECO:0000256" key="4">
    <source>
        <dbReference type="ARBA" id="ARBA00023008"/>
    </source>
</evidence>
<keyword evidence="3" id="KW-0249">Electron transport</keyword>
<evidence type="ECO:0000256" key="2">
    <source>
        <dbReference type="ARBA" id="ARBA00022723"/>
    </source>
</evidence>
<feature type="signal peptide" evidence="5">
    <location>
        <begin position="1"/>
        <end position="17"/>
    </location>
</feature>
<protein>
    <submittedName>
        <fullName evidence="7">Azurin</fullName>
    </submittedName>
</protein>
<dbReference type="InterPro" id="IPR000923">
    <property type="entry name" value="BlueCu_1"/>
</dbReference>
<name>A0A521EFB2_9BACT</name>
<organism evidence="7 8">
    <name type="scientific">Fodinibius sediminis</name>
    <dbReference type="NCBI Taxonomy" id="1214077"/>
    <lineage>
        <taxon>Bacteria</taxon>
        <taxon>Pseudomonadati</taxon>
        <taxon>Balneolota</taxon>
        <taxon>Balneolia</taxon>
        <taxon>Balneolales</taxon>
        <taxon>Balneolaceae</taxon>
        <taxon>Fodinibius</taxon>
    </lineage>
</organism>